<dbReference type="InterPro" id="IPR029052">
    <property type="entry name" value="Metallo-depent_PP-like"/>
</dbReference>
<evidence type="ECO:0000259" key="1">
    <source>
        <dbReference type="Pfam" id="PF00149"/>
    </source>
</evidence>
<comment type="caution">
    <text evidence="2">The sequence shown here is derived from an EMBL/GenBank/DDBJ whole genome shotgun (WGS) entry which is preliminary data.</text>
</comment>
<dbReference type="SUPFAM" id="SSF56300">
    <property type="entry name" value="Metallo-dependent phosphatases"/>
    <property type="match status" value="1"/>
</dbReference>
<protein>
    <submittedName>
        <fullName evidence="2">Calcineurin-like phosphoesterase superfamily domain protein</fullName>
    </submittedName>
</protein>
<name>A0A1V5ZM84_9BACT</name>
<sequence length="285" mass="34005">MTKENIINMKKTNPEMSYSKIAENLKISKSYVGKVLKKNKDWDITELFISDIHIPYHNQQSIETMYRYTEKLKPNIIFLGGDIIDFHTISFWNKNPTAFSVVEEIKQTKLFLKELRHRYPTQKIYYLEGNHEMRLKCYISTRAYELFGLEQLELPQLLDFQEYNIKYIPSIDYIQNNGMPFKIGNLYHLHGHEIRMSFRAVSLARNAYLNLLDNCILSHFHRSDEWMQKTINNKIQFCYVMGCLCNLEAEYMPINNWNHGFGIIRYNRYGNFLVENKKIINNLVI</sequence>
<dbReference type="Proteomes" id="UP000485621">
    <property type="component" value="Unassembled WGS sequence"/>
</dbReference>
<organism evidence="2">
    <name type="scientific">candidate division CPR1 bacterium ADurb.Bin160</name>
    <dbReference type="NCBI Taxonomy" id="1852826"/>
    <lineage>
        <taxon>Bacteria</taxon>
        <taxon>candidate division CPR1</taxon>
    </lineage>
</organism>
<gene>
    <name evidence="2" type="ORF">BWY04_01064</name>
</gene>
<dbReference type="EMBL" id="MWDB01000025">
    <property type="protein sequence ID" value="OQB41034.1"/>
    <property type="molecule type" value="Genomic_DNA"/>
</dbReference>
<reference evidence="2" key="1">
    <citation type="submission" date="2017-02" db="EMBL/GenBank/DDBJ databases">
        <title>Delving into the versatile metabolic prowess of the omnipresent phylum Bacteroidetes.</title>
        <authorList>
            <person name="Nobu M.K."/>
            <person name="Mei R."/>
            <person name="Narihiro T."/>
            <person name="Kuroda K."/>
            <person name="Liu W.-T."/>
        </authorList>
    </citation>
    <scope>NUCLEOTIDE SEQUENCE</scope>
    <source>
        <strain evidence="2">ADurb.Bin160</strain>
    </source>
</reference>
<dbReference type="GO" id="GO:0016787">
    <property type="term" value="F:hydrolase activity"/>
    <property type="evidence" value="ECO:0007669"/>
    <property type="project" value="InterPro"/>
</dbReference>
<dbReference type="Pfam" id="PF00149">
    <property type="entry name" value="Metallophos"/>
    <property type="match status" value="1"/>
</dbReference>
<accession>A0A1V5ZM84</accession>
<dbReference type="Gene3D" id="3.60.21.10">
    <property type="match status" value="1"/>
</dbReference>
<evidence type="ECO:0000313" key="2">
    <source>
        <dbReference type="EMBL" id="OQB41034.1"/>
    </source>
</evidence>
<feature type="domain" description="Calcineurin-like phosphoesterase" evidence="1">
    <location>
        <begin position="47"/>
        <end position="242"/>
    </location>
</feature>
<dbReference type="AlphaFoldDB" id="A0A1V5ZM84"/>
<proteinExistence type="predicted"/>
<dbReference type="InterPro" id="IPR004843">
    <property type="entry name" value="Calcineurin-like_PHP"/>
</dbReference>